<dbReference type="Pfam" id="PF00749">
    <property type="entry name" value="tRNA-synt_1c"/>
    <property type="match status" value="1"/>
</dbReference>
<feature type="binding site" evidence="11">
    <location>
        <position position="259"/>
    </location>
    <ligand>
        <name>ATP</name>
        <dbReference type="ChEBI" id="CHEBI:30616"/>
    </ligand>
</feature>
<dbReference type="FunFam" id="1.10.10.350:FF:000002">
    <property type="entry name" value="Glutamate--tRNA ligase"/>
    <property type="match status" value="1"/>
</dbReference>
<comment type="cofactor">
    <cofactor evidence="11">
        <name>Zn(2+)</name>
        <dbReference type="ChEBI" id="CHEBI:29105"/>
    </cofactor>
    <text evidence="11">Binds 1 zinc ion per subunit.</text>
</comment>
<dbReference type="GO" id="GO:0006424">
    <property type="term" value="P:glutamyl-tRNA aminoacylation"/>
    <property type="evidence" value="ECO:0007669"/>
    <property type="project" value="UniProtKB-UniRule"/>
</dbReference>
<dbReference type="PROSITE" id="PS00178">
    <property type="entry name" value="AA_TRNA_LIGASE_I"/>
    <property type="match status" value="1"/>
</dbReference>
<dbReference type="InterPro" id="IPR008925">
    <property type="entry name" value="aa_tRNA-synth_I_cd-bd_sf"/>
</dbReference>
<reference evidence="14 15" key="1">
    <citation type="submission" date="2020-08" db="EMBL/GenBank/DDBJ databases">
        <title>Cohnella phylogeny.</title>
        <authorList>
            <person name="Dunlap C."/>
        </authorList>
    </citation>
    <scope>NUCLEOTIDE SEQUENCE [LARGE SCALE GENOMIC DNA]</scope>
    <source>
        <strain evidence="14 15">DSM 28246</strain>
    </source>
</reference>
<evidence type="ECO:0000259" key="12">
    <source>
        <dbReference type="Pfam" id="PF00749"/>
    </source>
</evidence>
<keyword evidence="15" id="KW-1185">Reference proteome</keyword>
<keyword evidence="11" id="KW-0479">Metal-binding</keyword>
<dbReference type="PANTHER" id="PTHR43311">
    <property type="entry name" value="GLUTAMATE--TRNA LIGASE"/>
    <property type="match status" value="1"/>
</dbReference>
<dbReference type="EMBL" id="JACJVP010000061">
    <property type="protein sequence ID" value="MBB6675025.1"/>
    <property type="molecule type" value="Genomic_DNA"/>
</dbReference>
<dbReference type="NCBIfam" id="TIGR00464">
    <property type="entry name" value="gltX_bact"/>
    <property type="match status" value="1"/>
</dbReference>
<dbReference type="InterPro" id="IPR004527">
    <property type="entry name" value="Glu-tRNA-ligase_bac/mito"/>
</dbReference>
<evidence type="ECO:0000313" key="14">
    <source>
        <dbReference type="EMBL" id="MBB6675025.1"/>
    </source>
</evidence>
<dbReference type="FunFam" id="3.40.50.620:FF:000007">
    <property type="entry name" value="Glutamate--tRNA ligase"/>
    <property type="match status" value="1"/>
</dbReference>
<evidence type="ECO:0000256" key="1">
    <source>
        <dbReference type="ARBA" id="ARBA00004496"/>
    </source>
</evidence>
<accession>A0A7X0VIA8</accession>
<feature type="short sequence motif" description="'KMSKS' region" evidence="11">
    <location>
        <begin position="256"/>
        <end position="260"/>
    </location>
</feature>
<dbReference type="CDD" id="cd00808">
    <property type="entry name" value="GluRS_core"/>
    <property type="match status" value="1"/>
</dbReference>
<name>A0A7X0VIA8_9BACL</name>
<keyword evidence="5 11" id="KW-0436">Ligase</keyword>
<feature type="short sequence motif" description="'HIGH' region" evidence="11">
    <location>
        <begin position="15"/>
        <end position="25"/>
    </location>
</feature>
<dbReference type="SUPFAM" id="SSF48163">
    <property type="entry name" value="An anticodon-binding domain of class I aminoacyl-tRNA synthetases"/>
    <property type="match status" value="1"/>
</dbReference>
<comment type="subunit">
    <text evidence="3 11">Monomer.</text>
</comment>
<dbReference type="SUPFAM" id="SSF52374">
    <property type="entry name" value="Nucleotidylyl transferase"/>
    <property type="match status" value="1"/>
</dbReference>
<dbReference type="InterPro" id="IPR049940">
    <property type="entry name" value="GluQ/Sye"/>
</dbReference>
<dbReference type="GO" id="GO:0005524">
    <property type="term" value="F:ATP binding"/>
    <property type="evidence" value="ECO:0007669"/>
    <property type="project" value="UniProtKB-UniRule"/>
</dbReference>
<dbReference type="InterPro" id="IPR014729">
    <property type="entry name" value="Rossmann-like_a/b/a_fold"/>
</dbReference>
<keyword evidence="8 11" id="KW-0648">Protein biosynthesis</keyword>
<protein>
    <recommendedName>
        <fullName evidence="11">Glutamate--tRNA ligase</fullName>
        <ecNumber evidence="11">6.1.1.17</ecNumber>
    </recommendedName>
    <alternativeName>
        <fullName evidence="11">Glutamyl-tRNA synthetase</fullName>
        <shortName evidence="11">GluRS</shortName>
    </alternativeName>
</protein>
<feature type="binding site" evidence="11">
    <location>
        <position position="112"/>
    </location>
    <ligand>
        <name>Zn(2+)</name>
        <dbReference type="ChEBI" id="CHEBI:29105"/>
    </ligand>
</feature>
<evidence type="ECO:0000256" key="10">
    <source>
        <dbReference type="ARBA" id="ARBA00048351"/>
    </source>
</evidence>
<evidence type="ECO:0000256" key="2">
    <source>
        <dbReference type="ARBA" id="ARBA00007894"/>
    </source>
</evidence>
<evidence type="ECO:0000256" key="9">
    <source>
        <dbReference type="ARBA" id="ARBA00023146"/>
    </source>
</evidence>
<dbReference type="HAMAP" id="MF_00022">
    <property type="entry name" value="Glu_tRNA_synth_type1"/>
    <property type="match status" value="1"/>
</dbReference>
<sequence length="494" mass="56014">MSQTTTGKVRVRYAPSPTGHLHIGNARTAIFNYLFARHHGGDFVIRIEDTDVKRNIAGGEESQLTYLKWLGVDWDESIDINGDYGPYRQTERIAIYDKHTQELLDRGLAYRCYCTEEELEREREEQTARGETPRYSGRCRHLTPEQEAQFAAEGRVPSVRFAVPQDRNYAFEDLVKGEISFRSEEFGDFVIVKKDGIPTYNYAVAVDDHLMAISHVLRGEDHITNTPRQLMIYEAFGWEPPVFGHMTLIVNESRKKLSKRDESIVQFIEQYDKLGYLPEALLNFIALLGWSPEGEEEIFTREQLIGIFDADRLSKSPAVFDTVKLNWLNQHYLKSASAERVMELTLPHLKQAGRLPQKPNEAELAWAVTLVTLFREHLRYGAEIVPLSDLFFREELELDDEARAVLAEESVPAVLAAFARQIEAAGEEGFAVDNMKALIKAVQTETGAKGKGLFMPIRVALTGQMHGPDLNGCIWLLGRDRVLKRLAEAAAKLG</sequence>
<evidence type="ECO:0000256" key="5">
    <source>
        <dbReference type="ARBA" id="ARBA00022598"/>
    </source>
</evidence>
<feature type="domain" description="Aminoacyl-tRNA synthetase class I anticodon-binding" evidence="13">
    <location>
        <begin position="341"/>
        <end position="489"/>
    </location>
</feature>
<organism evidence="14 15">
    <name type="scientific">Cohnella nanjingensis</name>
    <dbReference type="NCBI Taxonomy" id="1387779"/>
    <lineage>
        <taxon>Bacteria</taxon>
        <taxon>Bacillati</taxon>
        <taxon>Bacillota</taxon>
        <taxon>Bacilli</taxon>
        <taxon>Bacillales</taxon>
        <taxon>Paenibacillaceae</taxon>
        <taxon>Cohnella</taxon>
    </lineage>
</organism>
<comment type="catalytic activity">
    <reaction evidence="10 11">
        <text>tRNA(Glu) + L-glutamate + ATP = L-glutamyl-tRNA(Glu) + AMP + diphosphate</text>
        <dbReference type="Rhea" id="RHEA:23540"/>
        <dbReference type="Rhea" id="RHEA-COMP:9663"/>
        <dbReference type="Rhea" id="RHEA-COMP:9680"/>
        <dbReference type="ChEBI" id="CHEBI:29985"/>
        <dbReference type="ChEBI" id="CHEBI:30616"/>
        <dbReference type="ChEBI" id="CHEBI:33019"/>
        <dbReference type="ChEBI" id="CHEBI:78442"/>
        <dbReference type="ChEBI" id="CHEBI:78520"/>
        <dbReference type="ChEBI" id="CHEBI:456215"/>
        <dbReference type="EC" id="6.1.1.17"/>
    </reaction>
</comment>
<evidence type="ECO:0000256" key="3">
    <source>
        <dbReference type="ARBA" id="ARBA00011245"/>
    </source>
</evidence>
<dbReference type="Gene3D" id="3.40.50.620">
    <property type="entry name" value="HUPs"/>
    <property type="match status" value="1"/>
</dbReference>
<dbReference type="InterPro" id="IPR045462">
    <property type="entry name" value="aa-tRNA-synth_I_cd-bd"/>
</dbReference>
<evidence type="ECO:0000256" key="11">
    <source>
        <dbReference type="HAMAP-Rule" id="MF_00022"/>
    </source>
</evidence>
<keyword evidence="11" id="KW-0862">Zinc</keyword>
<keyword evidence="7 11" id="KW-0067">ATP-binding</keyword>
<keyword evidence="6 11" id="KW-0547">Nucleotide-binding</keyword>
<dbReference type="GO" id="GO:0000049">
    <property type="term" value="F:tRNA binding"/>
    <property type="evidence" value="ECO:0007669"/>
    <property type="project" value="InterPro"/>
</dbReference>
<dbReference type="RefSeq" id="WP_185672887.1">
    <property type="nucleotide sequence ID" value="NZ_JACJVP010000061.1"/>
</dbReference>
<dbReference type="GO" id="GO:0005829">
    <property type="term" value="C:cytosol"/>
    <property type="evidence" value="ECO:0007669"/>
    <property type="project" value="TreeGrafter"/>
</dbReference>
<dbReference type="InterPro" id="IPR033910">
    <property type="entry name" value="GluRS_core"/>
</dbReference>
<feature type="binding site" evidence="11">
    <location>
        <position position="114"/>
    </location>
    <ligand>
        <name>Zn(2+)</name>
        <dbReference type="ChEBI" id="CHEBI:29105"/>
    </ligand>
</feature>
<dbReference type="AlphaFoldDB" id="A0A7X0VIA8"/>
<feature type="binding site" evidence="11">
    <location>
        <position position="139"/>
    </location>
    <ligand>
        <name>Zn(2+)</name>
        <dbReference type="ChEBI" id="CHEBI:29105"/>
    </ligand>
</feature>
<dbReference type="InterPro" id="IPR001412">
    <property type="entry name" value="aa-tRNA-synth_I_CS"/>
</dbReference>
<comment type="similarity">
    <text evidence="2 11">Belongs to the class-I aminoacyl-tRNA synthetase family. Glutamate--tRNA ligase type 1 subfamily.</text>
</comment>
<comment type="function">
    <text evidence="11">Catalyzes the attachment of glutamate to tRNA(Glu) in a two-step reaction: glutamate is first activated by ATP to form Glu-AMP and then transferred to the acceptor end of tRNA(Glu).</text>
</comment>
<evidence type="ECO:0000256" key="6">
    <source>
        <dbReference type="ARBA" id="ARBA00022741"/>
    </source>
</evidence>
<dbReference type="InterPro" id="IPR020058">
    <property type="entry name" value="Glu/Gln-tRNA-synth_Ib_cat-dom"/>
</dbReference>
<evidence type="ECO:0000256" key="7">
    <source>
        <dbReference type="ARBA" id="ARBA00022840"/>
    </source>
</evidence>
<keyword evidence="4 11" id="KW-0963">Cytoplasm</keyword>
<evidence type="ECO:0000259" key="13">
    <source>
        <dbReference type="Pfam" id="PF19269"/>
    </source>
</evidence>
<dbReference type="InterPro" id="IPR020751">
    <property type="entry name" value="aa-tRNA-synth_I_codon-bd_sub2"/>
</dbReference>
<comment type="caution">
    <text evidence="14">The sequence shown here is derived from an EMBL/GenBank/DDBJ whole genome shotgun (WGS) entry which is preliminary data.</text>
</comment>
<dbReference type="EC" id="6.1.1.17" evidence="11"/>
<dbReference type="Proteomes" id="UP000547209">
    <property type="component" value="Unassembled WGS sequence"/>
</dbReference>
<dbReference type="GO" id="GO:0008270">
    <property type="term" value="F:zinc ion binding"/>
    <property type="evidence" value="ECO:0007669"/>
    <property type="project" value="UniProtKB-UniRule"/>
</dbReference>
<feature type="binding site" evidence="11">
    <location>
        <position position="141"/>
    </location>
    <ligand>
        <name>Zn(2+)</name>
        <dbReference type="ChEBI" id="CHEBI:29105"/>
    </ligand>
</feature>
<dbReference type="InterPro" id="IPR000924">
    <property type="entry name" value="Glu/Gln-tRNA-synth"/>
</dbReference>
<keyword evidence="9 11" id="KW-0030">Aminoacyl-tRNA synthetase</keyword>
<dbReference type="GO" id="GO:0004818">
    <property type="term" value="F:glutamate-tRNA ligase activity"/>
    <property type="evidence" value="ECO:0007669"/>
    <property type="project" value="UniProtKB-UniRule"/>
</dbReference>
<evidence type="ECO:0000256" key="4">
    <source>
        <dbReference type="ARBA" id="ARBA00022490"/>
    </source>
</evidence>
<proteinExistence type="inferred from homology"/>
<feature type="domain" description="Glutamyl/glutaminyl-tRNA synthetase class Ib catalytic" evidence="12">
    <location>
        <begin position="8"/>
        <end position="327"/>
    </location>
</feature>
<dbReference type="PANTHER" id="PTHR43311:SF2">
    <property type="entry name" value="GLUTAMATE--TRNA LIGASE, MITOCHONDRIAL-RELATED"/>
    <property type="match status" value="1"/>
</dbReference>
<gene>
    <name evidence="11" type="primary">gltX</name>
    <name evidence="14" type="ORF">H7C19_30625</name>
</gene>
<dbReference type="Pfam" id="PF19269">
    <property type="entry name" value="Anticodon_2"/>
    <property type="match status" value="1"/>
</dbReference>
<dbReference type="Gene3D" id="1.10.10.350">
    <property type="match status" value="1"/>
</dbReference>
<evidence type="ECO:0000256" key="8">
    <source>
        <dbReference type="ARBA" id="ARBA00022917"/>
    </source>
</evidence>
<evidence type="ECO:0000313" key="15">
    <source>
        <dbReference type="Proteomes" id="UP000547209"/>
    </source>
</evidence>
<comment type="subcellular location">
    <subcellularLocation>
        <location evidence="1 11">Cytoplasm</location>
    </subcellularLocation>
</comment>
<dbReference type="PRINTS" id="PR00987">
    <property type="entry name" value="TRNASYNTHGLU"/>
</dbReference>